<dbReference type="RefSeq" id="WP_043079882.1">
    <property type="nucleotide sequence ID" value="NZ_CP016189.1"/>
</dbReference>
<gene>
    <name evidence="2" type="ORF">AN908_22885</name>
    <name evidence="3" type="ORF">AN912_21355</name>
</gene>
<dbReference type="EMBL" id="LJFS01000032">
    <property type="protein sequence ID" value="KPG28943.1"/>
    <property type="molecule type" value="Genomic_DNA"/>
</dbReference>
<dbReference type="EMBL" id="LJFO01000015">
    <property type="protein sequence ID" value="KPG05286.1"/>
    <property type="molecule type" value="Genomic_DNA"/>
</dbReference>
<keyword evidence="5" id="KW-1185">Reference proteome</keyword>
<sequence length="278" mass="31027">MFSFPVPVKDLGERPLAGLLSGALLIYGWLWFLAVLPDITVRHRHPVGPATWMLQTLGSHGVDIPTWLERLLLEPRPSVWLLVVPAVLANSLRGAPYGIRVGLVLLCFQWYGIRGTAVPYLVVVAVVAVVSALFALHSYREDKEQYIRDAGGPLPPILVAAGVIAEAIGYPFLLVPMQALLPHIAGAYLDEKKRTRLEFGICDELKSTPLSTATALDLANALWLVRQPGYKPFGELTDHEKHQRWLDEFQQWQVEQQRQDELGVHLARRKAGRDSTTH</sequence>
<accession>A0A7V8LL90</accession>
<protein>
    <recommendedName>
        <fullName evidence="6">Transmembrane protein</fullName>
    </recommendedName>
</protein>
<dbReference type="AlphaFoldDB" id="A0A7V8LL90"/>
<feature type="transmembrane region" description="Helical" evidence="1">
    <location>
        <begin position="79"/>
        <end position="111"/>
    </location>
</feature>
<reference evidence="4 5" key="1">
    <citation type="submission" date="2015-09" db="EMBL/GenBank/DDBJ databases">
        <title>Genome Sequences of Mycobacterium immunogenum Isolates, Recuperated from a Chloraminated Drinking Water Distribution System Simulator Subjected to Episodes of Nitrification.</title>
        <authorList>
            <person name="Gomez-Alvarez V."/>
            <person name="Revetta R.P."/>
        </authorList>
    </citation>
    <scope>NUCLEOTIDE SEQUENCE [LARGE SCALE GENOMIC DNA]</scope>
    <source>
        <strain evidence="2 4">H008</strain>
        <strain evidence="3 5">H076</strain>
    </source>
</reference>
<keyword evidence="1" id="KW-0472">Membrane</keyword>
<evidence type="ECO:0000313" key="3">
    <source>
        <dbReference type="EMBL" id="KPG28943.1"/>
    </source>
</evidence>
<name>A0A7V8LL90_9MYCO</name>
<feature type="transmembrane region" description="Helical" evidence="1">
    <location>
        <begin position="117"/>
        <end position="136"/>
    </location>
</feature>
<evidence type="ECO:0008006" key="6">
    <source>
        <dbReference type="Google" id="ProtNLM"/>
    </source>
</evidence>
<evidence type="ECO:0000313" key="2">
    <source>
        <dbReference type="EMBL" id="KPG05286.1"/>
    </source>
</evidence>
<proteinExistence type="predicted"/>
<feature type="transmembrane region" description="Helical" evidence="1">
    <location>
        <begin position="157"/>
        <end position="175"/>
    </location>
</feature>
<evidence type="ECO:0000313" key="5">
    <source>
        <dbReference type="Proteomes" id="UP000037962"/>
    </source>
</evidence>
<dbReference type="Proteomes" id="UP000037962">
    <property type="component" value="Unassembled WGS sequence"/>
</dbReference>
<evidence type="ECO:0000313" key="4">
    <source>
        <dbReference type="Proteomes" id="UP000037843"/>
    </source>
</evidence>
<evidence type="ECO:0000256" key="1">
    <source>
        <dbReference type="SAM" id="Phobius"/>
    </source>
</evidence>
<feature type="transmembrane region" description="Helical" evidence="1">
    <location>
        <begin position="16"/>
        <end position="36"/>
    </location>
</feature>
<dbReference type="Proteomes" id="UP000037843">
    <property type="component" value="Unassembled WGS sequence"/>
</dbReference>
<keyword evidence="1" id="KW-0812">Transmembrane</keyword>
<comment type="caution">
    <text evidence="2">The sequence shown here is derived from an EMBL/GenBank/DDBJ whole genome shotgun (WGS) entry which is preliminary data.</text>
</comment>
<organism evidence="2 4">
    <name type="scientific">Mycobacteroides immunogenum</name>
    <dbReference type="NCBI Taxonomy" id="83262"/>
    <lineage>
        <taxon>Bacteria</taxon>
        <taxon>Bacillati</taxon>
        <taxon>Actinomycetota</taxon>
        <taxon>Actinomycetes</taxon>
        <taxon>Mycobacteriales</taxon>
        <taxon>Mycobacteriaceae</taxon>
        <taxon>Mycobacteroides</taxon>
    </lineage>
</organism>
<dbReference type="KEGG" id="miz:BAB75_10265"/>
<keyword evidence="1" id="KW-1133">Transmembrane helix</keyword>